<feature type="transmembrane region" description="Helical" evidence="6">
    <location>
        <begin position="311"/>
        <end position="334"/>
    </location>
</feature>
<feature type="transmembrane region" description="Helical" evidence="6">
    <location>
        <begin position="95"/>
        <end position="113"/>
    </location>
</feature>
<accession>A0ABX0UJ31</accession>
<feature type="transmembrane region" description="Helical" evidence="6">
    <location>
        <begin position="273"/>
        <end position="291"/>
    </location>
</feature>
<keyword evidence="4 6" id="KW-1133">Transmembrane helix</keyword>
<evidence type="ECO:0000256" key="5">
    <source>
        <dbReference type="ARBA" id="ARBA00023136"/>
    </source>
</evidence>
<protein>
    <submittedName>
        <fullName evidence="7">O-antigen/teichoic acid export membrane protein</fullName>
    </submittedName>
</protein>
<feature type="transmembrane region" description="Helical" evidence="6">
    <location>
        <begin position="405"/>
        <end position="425"/>
    </location>
</feature>
<dbReference type="Proteomes" id="UP001179181">
    <property type="component" value="Unassembled WGS sequence"/>
</dbReference>
<feature type="transmembrane region" description="Helical" evidence="6">
    <location>
        <begin position="125"/>
        <end position="142"/>
    </location>
</feature>
<evidence type="ECO:0000256" key="2">
    <source>
        <dbReference type="ARBA" id="ARBA00022475"/>
    </source>
</evidence>
<dbReference type="PANTHER" id="PTHR30250">
    <property type="entry name" value="PST FAMILY PREDICTED COLANIC ACID TRANSPORTER"/>
    <property type="match status" value="1"/>
</dbReference>
<dbReference type="InterPro" id="IPR002797">
    <property type="entry name" value="Polysacc_synth"/>
</dbReference>
<keyword evidence="2" id="KW-1003">Cell membrane</keyword>
<evidence type="ECO:0000313" key="8">
    <source>
        <dbReference type="Proteomes" id="UP001179181"/>
    </source>
</evidence>
<name>A0ABX0UJ31_9BACT</name>
<feature type="transmembrane region" description="Helical" evidence="6">
    <location>
        <begin position="234"/>
        <end position="253"/>
    </location>
</feature>
<evidence type="ECO:0000256" key="4">
    <source>
        <dbReference type="ARBA" id="ARBA00022989"/>
    </source>
</evidence>
<feature type="transmembrane region" description="Helical" evidence="6">
    <location>
        <begin position="182"/>
        <end position="205"/>
    </location>
</feature>
<evidence type="ECO:0000256" key="6">
    <source>
        <dbReference type="SAM" id="Phobius"/>
    </source>
</evidence>
<evidence type="ECO:0000256" key="3">
    <source>
        <dbReference type="ARBA" id="ARBA00022692"/>
    </source>
</evidence>
<organism evidence="7 8">
    <name type="scientific">Dyadobacter arcticus</name>
    <dbReference type="NCBI Taxonomy" id="1078754"/>
    <lineage>
        <taxon>Bacteria</taxon>
        <taxon>Pseudomonadati</taxon>
        <taxon>Bacteroidota</taxon>
        <taxon>Cytophagia</taxon>
        <taxon>Cytophagales</taxon>
        <taxon>Spirosomataceae</taxon>
        <taxon>Dyadobacter</taxon>
    </lineage>
</organism>
<feature type="transmembrane region" description="Helical" evidence="6">
    <location>
        <begin position="154"/>
        <end position="176"/>
    </location>
</feature>
<comment type="caution">
    <text evidence="7">The sequence shown here is derived from an EMBL/GenBank/DDBJ whole genome shotgun (WGS) entry which is preliminary data.</text>
</comment>
<sequence>MSVENRIINLGRASKSLSISFVSQITTSAVSFIVVPLLIQYLSREKYGLWVTLVSLVSWILMSDFGIGYGFRNKVTEYLADKDLVKLNRHFKNTFQYYLIITFLVTLFFLYVLANNPILSKHKSLSLIIYLPYIIYFPFSISNQILQGLRLVHYTALIGLLRALLWFCFIAIIIHFEGSSNLINIAIGYSLINSIVNGIAVYLAITKSDITVPNFKSLFTPPVIDKTLVTGIKFFVLQISSLLMFSMGNYYVYSNLTPSDTAYYDTINKVYTLYMTFFNMIISVFWSEIVFQKTSGDFAKLRTTYKRLLAISLIVSLGSFAIMFIAPFFISFWTNNKILINKKDCLPFSFLVSVQSLAYSGAVFLNAFEKVMPQVILAIVSIILIYPLIQLGFKHNTGIGTVPLVSGILALPALIICHVFALRLIRYNAQYDIHSEFSSGG</sequence>
<dbReference type="Pfam" id="PF01943">
    <property type="entry name" value="Polysacc_synt"/>
    <property type="match status" value="1"/>
</dbReference>
<evidence type="ECO:0000256" key="1">
    <source>
        <dbReference type="ARBA" id="ARBA00004651"/>
    </source>
</evidence>
<reference evidence="7 8" key="1">
    <citation type="submission" date="2020-03" db="EMBL/GenBank/DDBJ databases">
        <title>Genomic Encyclopedia of Type Strains, Phase IV (KMG-IV): sequencing the most valuable type-strain genomes for metagenomic binning, comparative biology and taxonomic classification.</title>
        <authorList>
            <person name="Goeker M."/>
        </authorList>
    </citation>
    <scope>NUCLEOTIDE SEQUENCE [LARGE SCALE GENOMIC DNA]</scope>
    <source>
        <strain evidence="7 8">DSM 102865</strain>
    </source>
</reference>
<comment type="subcellular location">
    <subcellularLocation>
        <location evidence="1">Cell membrane</location>
        <topology evidence="1">Multi-pass membrane protein</topology>
    </subcellularLocation>
</comment>
<dbReference type="InterPro" id="IPR050833">
    <property type="entry name" value="Poly_Biosynth_Transport"/>
</dbReference>
<feature type="transmembrane region" description="Helical" evidence="6">
    <location>
        <begin position="346"/>
        <end position="368"/>
    </location>
</feature>
<keyword evidence="5 6" id="KW-0472">Membrane</keyword>
<dbReference type="EMBL" id="JAASQJ010000001">
    <property type="protein sequence ID" value="NIJ51570.1"/>
    <property type="molecule type" value="Genomic_DNA"/>
</dbReference>
<dbReference type="RefSeq" id="WP_167267278.1">
    <property type="nucleotide sequence ID" value="NZ_JAASQJ010000001.1"/>
</dbReference>
<feature type="transmembrane region" description="Helical" evidence="6">
    <location>
        <begin position="21"/>
        <end position="41"/>
    </location>
</feature>
<keyword evidence="8" id="KW-1185">Reference proteome</keyword>
<dbReference type="PANTHER" id="PTHR30250:SF11">
    <property type="entry name" value="O-ANTIGEN TRANSPORTER-RELATED"/>
    <property type="match status" value="1"/>
</dbReference>
<feature type="transmembrane region" description="Helical" evidence="6">
    <location>
        <begin position="47"/>
        <end position="71"/>
    </location>
</feature>
<feature type="transmembrane region" description="Helical" evidence="6">
    <location>
        <begin position="375"/>
        <end position="393"/>
    </location>
</feature>
<proteinExistence type="predicted"/>
<gene>
    <name evidence="7" type="ORF">FHS68_000726</name>
</gene>
<keyword evidence="3 6" id="KW-0812">Transmembrane</keyword>
<evidence type="ECO:0000313" key="7">
    <source>
        <dbReference type="EMBL" id="NIJ51570.1"/>
    </source>
</evidence>